<accession>A0A558QV72</accession>
<feature type="region of interest" description="Disordered" evidence="1">
    <location>
        <begin position="117"/>
        <end position="144"/>
    </location>
</feature>
<dbReference type="PROSITE" id="PS51257">
    <property type="entry name" value="PROKAR_LIPOPROTEIN"/>
    <property type="match status" value="1"/>
</dbReference>
<protein>
    <submittedName>
        <fullName evidence="4">Metal-dependent hydrolase</fullName>
    </submittedName>
</protein>
<dbReference type="PANTHER" id="PTHR16320">
    <property type="entry name" value="SPHINGOMYELINASE FAMILY MEMBER"/>
    <property type="match status" value="1"/>
</dbReference>
<dbReference type="SUPFAM" id="SSF56219">
    <property type="entry name" value="DNase I-like"/>
    <property type="match status" value="1"/>
</dbReference>
<organism evidence="4 5">
    <name type="scientific">Alterirhizorhabdus solaris</name>
    <dbReference type="NCBI Taxonomy" id="2529389"/>
    <lineage>
        <taxon>Bacteria</taxon>
        <taxon>Pseudomonadati</taxon>
        <taxon>Pseudomonadota</taxon>
        <taxon>Alphaproteobacteria</taxon>
        <taxon>Sphingomonadales</taxon>
        <taxon>Rhizorhabdaceae</taxon>
        <taxon>Alterirhizorhabdus</taxon>
    </lineage>
</organism>
<dbReference type="GO" id="GO:0004767">
    <property type="term" value="F:sphingomyelin phosphodiesterase activity"/>
    <property type="evidence" value="ECO:0007669"/>
    <property type="project" value="InterPro"/>
</dbReference>
<evidence type="ECO:0000313" key="4">
    <source>
        <dbReference type="EMBL" id="TVV71034.1"/>
    </source>
</evidence>
<dbReference type="InterPro" id="IPR005135">
    <property type="entry name" value="Endo/exonuclease/phosphatase"/>
</dbReference>
<feature type="domain" description="Endonuclease/exonuclease/phosphatase" evidence="3">
    <location>
        <begin position="59"/>
        <end position="286"/>
    </location>
</feature>
<reference evidence="4 5" key="1">
    <citation type="submission" date="2019-07" db="EMBL/GenBank/DDBJ databases">
        <title>Sphingomonas solaris sp. nov., isolated from a solar panel from Boston, Massachusetts.</title>
        <authorList>
            <person name="Tanner K."/>
            <person name="Pascual J."/>
            <person name="Mancuso C."/>
            <person name="Pereto J."/>
            <person name="Khalil A."/>
            <person name="Vilanova C."/>
        </authorList>
    </citation>
    <scope>NUCLEOTIDE SEQUENCE [LARGE SCALE GENOMIC DNA]</scope>
    <source>
        <strain evidence="4 5">R4DWN</strain>
    </source>
</reference>
<dbReference type="EMBL" id="VNIM01000100">
    <property type="protein sequence ID" value="TVV71034.1"/>
    <property type="molecule type" value="Genomic_DNA"/>
</dbReference>
<name>A0A558QV72_9SPHN</name>
<proteinExistence type="predicted"/>
<comment type="caution">
    <text evidence="4">The sequence shown here is derived from an EMBL/GenBank/DDBJ whole genome shotgun (WGS) entry which is preliminary data.</text>
</comment>
<sequence length="359" mass="38529">MTGLSARARALLALTALAGLAGCIGLPAFRSASCDSAASTAITTSPTGESTTTLDVLIYNIEGLQWPARSGRAARLRAIGESLRRLRERGEAPDIVLFQEAFSPAAVRSVVDTGYPSLASGPSRTQRSAYPARDRLPGRPRPTKGELGFRLMTSGLVIASRYPITGVVIDPYSRRACAGFDCLSNKGVMLATVEVPGVPQLIGIANTHMNARNASRVAPARNLAAHQAQALELETFLADRHDLSQPLILGGDFNMRRSPERFAAFRQDNPLALVHEYCLDNPACEVRMSWDGDAPWLDTQDLQFFASGSQVRVTPIRVEAMFDGSPTSPKLSDHDGFRVIYRLSWSGKGAGRATCASAG</sequence>
<keyword evidence="4" id="KW-0378">Hydrolase</keyword>
<feature type="signal peptide" evidence="2">
    <location>
        <begin position="1"/>
        <end position="21"/>
    </location>
</feature>
<dbReference type="PANTHER" id="PTHR16320:SF23">
    <property type="entry name" value="SPHINGOMYELINASE C 1"/>
    <property type="match status" value="1"/>
</dbReference>
<dbReference type="InterPro" id="IPR036691">
    <property type="entry name" value="Endo/exonu/phosph_ase_sf"/>
</dbReference>
<evidence type="ECO:0000256" key="2">
    <source>
        <dbReference type="SAM" id="SignalP"/>
    </source>
</evidence>
<keyword evidence="5" id="KW-1185">Reference proteome</keyword>
<dbReference type="OrthoDB" id="7181414at2"/>
<evidence type="ECO:0000256" key="1">
    <source>
        <dbReference type="SAM" id="MobiDB-lite"/>
    </source>
</evidence>
<keyword evidence="2" id="KW-0732">Signal</keyword>
<dbReference type="Pfam" id="PF03372">
    <property type="entry name" value="Exo_endo_phos"/>
    <property type="match status" value="1"/>
</dbReference>
<feature type="chain" id="PRO_5021879340" evidence="2">
    <location>
        <begin position="22"/>
        <end position="359"/>
    </location>
</feature>
<gene>
    <name evidence="4" type="ORF">FOY91_17730</name>
</gene>
<dbReference type="AlphaFoldDB" id="A0A558QV72"/>
<dbReference type="Gene3D" id="3.60.10.10">
    <property type="entry name" value="Endonuclease/exonuclease/phosphatase"/>
    <property type="match status" value="1"/>
</dbReference>
<dbReference type="Proteomes" id="UP000318681">
    <property type="component" value="Unassembled WGS sequence"/>
</dbReference>
<dbReference type="InterPro" id="IPR038772">
    <property type="entry name" value="Sph/SMPD2-like"/>
</dbReference>
<evidence type="ECO:0000313" key="5">
    <source>
        <dbReference type="Proteomes" id="UP000318681"/>
    </source>
</evidence>
<evidence type="ECO:0000259" key="3">
    <source>
        <dbReference type="Pfam" id="PF03372"/>
    </source>
</evidence>